<accession>A0A1G9N553</accession>
<keyword evidence="1" id="KW-0472">Membrane</keyword>
<dbReference type="EMBL" id="FNGY01000002">
    <property type="protein sequence ID" value="SDL81431.1"/>
    <property type="molecule type" value="Genomic_DNA"/>
</dbReference>
<dbReference type="RefSeq" id="WP_074605117.1">
    <property type="nucleotide sequence ID" value="NZ_FNGY01000002.1"/>
</dbReference>
<dbReference type="Proteomes" id="UP000183200">
    <property type="component" value="Unassembled WGS sequence"/>
</dbReference>
<reference evidence="3" key="1">
    <citation type="submission" date="2016-10" db="EMBL/GenBank/DDBJ databases">
        <authorList>
            <person name="Varghese N."/>
            <person name="Submissions S."/>
        </authorList>
    </citation>
    <scope>NUCLEOTIDE SEQUENCE [LARGE SCALE GENOMIC DNA]</scope>
    <source>
        <strain evidence="3">DSM 19110</strain>
    </source>
</reference>
<evidence type="ECO:0000313" key="2">
    <source>
        <dbReference type="EMBL" id="SDL81431.1"/>
    </source>
</evidence>
<feature type="transmembrane region" description="Helical" evidence="1">
    <location>
        <begin position="202"/>
        <end position="223"/>
    </location>
</feature>
<feature type="transmembrane region" description="Helical" evidence="1">
    <location>
        <begin position="6"/>
        <end position="27"/>
    </location>
</feature>
<feature type="transmembrane region" description="Helical" evidence="1">
    <location>
        <begin position="168"/>
        <end position="190"/>
    </location>
</feature>
<protein>
    <submittedName>
        <fullName evidence="2">Uncharacterized protein</fullName>
    </submittedName>
</protein>
<keyword evidence="1" id="KW-0812">Transmembrane</keyword>
<name>A0A1G9N553_9SPHI</name>
<sequence length="239" mass="27216">MENLPVYIPVLFVLTTIAGLLLLYWTIKGSGAEKVRNKANVICFGLILWLGFQAILALRNVYHSDPDAMPPKIILFGIAPAMLLILLLFLTAKGRSFMDSLPLDRLIWIHALRMPVELVLFWLFIQQLVPELMTFEGRNFDVFSGITAPLIAWFGFRKRKLSRGFILIWNFVCLGLLINIVVHALLSAPSPFQKLAFDQPNIAILYFPFHWLPTFIVPLVLFAQLSSIRQLLLPEKNTV</sequence>
<dbReference type="OrthoDB" id="675847at2"/>
<feature type="transmembrane region" description="Helical" evidence="1">
    <location>
        <begin position="73"/>
        <end position="94"/>
    </location>
</feature>
<evidence type="ECO:0000256" key="1">
    <source>
        <dbReference type="SAM" id="Phobius"/>
    </source>
</evidence>
<keyword evidence="3" id="KW-1185">Reference proteome</keyword>
<dbReference type="AlphaFoldDB" id="A0A1G9N553"/>
<proteinExistence type="predicted"/>
<organism evidence="2 3">
    <name type="scientific">Pedobacter steynii</name>
    <dbReference type="NCBI Taxonomy" id="430522"/>
    <lineage>
        <taxon>Bacteria</taxon>
        <taxon>Pseudomonadati</taxon>
        <taxon>Bacteroidota</taxon>
        <taxon>Sphingobacteriia</taxon>
        <taxon>Sphingobacteriales</taxon>
        <taxon>Sphingobacteriaceae</taxon>
        <taxon>Pedobacter</taxon>
    </lineage>
</organism>
<keyword evidence="1" id="KW-1133">Transmembrane helix</keyword>
<evidence type="ECO:0000313" key="3">
    <source>
        <dbReference type="Proteomes" id="UP000183200"/>
    </source>
</evidence>
<feature type="transmembrane region" description="Helical" evidence="1">
    <location>
        <begin position="137"/>
        <end position="156"/>
    </location>
</feature>
<gene>
    <name evidence="2" type="ORF">SAMN05421820_102214</name>
</gene>
<feature type="transmembrane region" description="Helical" evidence="1">
    <location>
        <begin position="106"/>
        <end position="125"/>
    </location>
</feature>
<feature type="transmembrane region" description="Helical" evidence="1">
    <location>
        <begin position="39"/>
        <end position="61"/>
    </location>
</feature>